<feature type="compositionally biased region" description="Low complexity" evidence="1">
    <location>
        <begin position="281"/>
        <end position="299"/>
    </location>
</feature>
<reference evidence="2" key="1">
    <citation type="submission" date="2016-04" db="EMBL/GenBank/DDBJ databases">
        <authorList>
            <person name="Nguyen H.D."/>
            <person name="Samba Siva P."/>
            <person name="Cullis J."/>
            <person name="Levesque C.A."/>
            <person name="Hambleton S."/>
        </authorList>
    </citation>
    <scope>NUCLEOTIDE SEQUENCE</scope>
    <source>
        <strain evidence="2">DAOMC 236422</strain>
    </source>
</reference>
<feature type="compositionally biased region" description="Polar residues" evidence="1">
    <location>
        <begin position="974"/>
        <end position="995"/>
    </location>
</feature>
<sequence>MASLLNPFGFGQKHAYFYVRLTIHELKNVPLISGEFQVKWKFKQTHPIADVPGIALTHPQQPVASSSASITSSSAGTSTIAAATTDHNKKKQHKQPKQKSPSKYKSAPTSASSSHPASAQQSQVTSQNASSVDLLSASTEAASAATTAGSSTSNLTTADSASTTSSSQHPQQQQPAPEEGEKDKQDQPASQEQPQQQQQQAKQQQHHSNSGFRNPFTWHQPHPEARGFTDLCEVKEHSVRWQRQIEVGLKMNVERPNTNSHNHNKNHRSRGGAGGLGEGTSGIAAGSSSASIRSLGSTSYRADRGDDSRSLKGSTSGTGLDSHDHDRRDDAHRAEMWGNLSRCEVKLTVKQRIDTSSHSSHTMAPPNLGYVNLNLAEFAPYSHPTQAHHHHHFDHLPHHHLSHHHHHHLHHHREIDPKQTLFRSETRRFLLNESRTNASLKITVEIVHIGGSRQYTVPTLKDGIIISSSDHNPSDFPLLPFVNPGRDDPGHATASLPRDAKDRKDSEVPQSKNSTGDTSLESSSHHNNHNSASKSYAASIGGEPYRERASSSVSSFDTRSARSINLAGTSTEYAALGVPSRASKALTAGLTSRSGSNYPFSFNAPRSVSGHTRIPSQNLRNPEAVKEQKAKQRWTAGRKELGTGEGTELSPEEIVRDLFRSQPKHLVIKQEEDKKEGDGKPKQSEQDAVEYLQVTTRPAVARSGELSGRINSDGRSLGSNLPSGLFRRPSSSSTSSRSTGGSERPSIQLSRASGGGDDGASISARSVQTLSTVGEFGHSSSPSRPSKKGNMLRSDSASALADLSVMSEPGDIRRGSAGSTKDEKTVSSSSKKGHARTSSATSNSTMRSILSTKSIAAVLTKRQNSYSKKKEPVVAGSTPPTAIITRQSGPKLAPGLLSSTSVNKISTDPATLSSSMLVPGRSPTARGPSIRWDLGGLISTSTSAVSPAPISPISSQSASGSIASAPVEAPLDVVTSSSRVHGTEGSQHPSSSSLALNPPIVAALESPVSELPSPVGIEQSDEADAAAAATAVATAAIVAAAASNGSNKQQTRTAGSSPQPPKRSKWPLAGADKSNWRGAGWRADLDVPHLDQDVYMRPSWPATLLPSSASLTSSPDALDPFTHSAAGLPPKVRGTSSMAIYRFNPRVSSPPEDGNDLGALVGSKVTPAGLAERLAGDVVDINFATKTRTVDRLLYASPYDIRSKNNKQPSSGPPVPHFSISDTSSGSAYVMSSEPEDDDDDDNDDDDDDDDDDEGRCYEDARQSVMLDREMGS</sequence>
<evidence type="ECO:0000313" key="2">
    <source>
        <dbReference type="EMBL" id="KAE8270135.1"/>
    </source>
</evidence>
<dbReference type="PANTHER" id="PTHR21456">
    <property type="entry name" value="FAMILY WITH SEQUENCE SIMILARITY 102"/>
    <property type="match status" value="1"/>
</dbReference>
<organism evidence="2 3">
    <name type="scientific">Tilletia walkeri</name>
    <dbReference type="NCBI Taxonomy" id="117179"/>
    <lineage>
        <taxon>Eukaryota</taxon>
        <taxon>Fungi</taxon>
        <taxon>Dikarya</taxon>
        <taxon>Basidiomycota</taxon>
        <taxon>Ustilaginomycotina</taxon>
        <taxon>Exobasidiomycetes</taxon>
        <taxon>Tilletiales</taxon>
        <taxon>Tilletiaceae</taxon>
        <taxon>Tilletia</taxon>
    </lineage>
</organism>
<reference evidence="2" key="2">
    <citation type="journal article" date="2019" name="IMA Fungus">
        <title>Genome sequencing and comparison of five Tilletia species to identify candidate genes for the detection of regulated species infecting wheat.</title>
        <authorList>
            <person name="Nguyen H.D.T."/>
            <person name="Sultana T."/>
            <person name="Kesanakurti P."/>
            <person name="Hambleton S."/>
        </authorList>
    </citation>
    <scope>NUCLEOTIDE SEQUENCE</scope>
    <source>
        <strain evidence="2">DAOMC 236422</strain>
    </source>
</reference>
<dbReference type="PANTHER" id="PTHR21456:SF1">
    <property type="entry name" value="C2 NT-TYPE DOMAIN-CONTAINING PROTEIN"/>
    <property type="match status" value="1"/>
</dbReference>
<evidence type="ECO:0000313" key="3">
    <source>
        <dbReference type="Proteomes" id="UP000078113"/>
    </source>
</evidence>
<feature type="compositionally biased region" description="Basic and acidic residues" evidence="1">
    <location>
        <begin position="1255"/>
        <end position="1273"/>
    </location>
</feature>
<feature type="compositionally biased region" description="Polar residues" evidence="1">
    <location>
        <begin position="767"/>
        <end position="784"/>
    </location>
</feature>
<feature type="compositionally biased region" description="Low complexity" evidence="1">
    <location>
        <begin position="187"/>
        <end position="208"/>
    </location>
</feature>
<feature type="compositionally biased region" description="Polar residues" evidence="1">
    <location>
        <begin position="709"/>
        <end position="722"/>
    </location>
</feature>
<evidence type="ECO:0008006" key="4">
    <source>
        <dbReference type="Google" id="ProtNLM"/>
    </source>
</evidence>
<gene>
    <name evidence="2" type="ORF">A4X09_0g2194</name>
</gene>
<feature type="region of interest" description="Disordered" evidence="1">
    <location>
        <begin position="250"/>
        <end position="329"/>
    </location>
</feature>
<feature type="compositionally biased region" description="Gly residues" evidence="1">
    <location>
        <begin position="271"/>
        <end position="280"/>
    </location>
</feature>
<feature type="compositionally biased region" description="Basic and acidic residues" evidence="1">
    <location>
        <begin position="301"/>
        <end position="310"/>
    </location>
</feature>
<feature type="compositionally biased region" description="Polar residues" evidence="1">
    <location>
        <begin position="1043"/>
        <end position="1057"/>
    </location>
</feature>
<feature type="compositionally biased region" description="Basic and acidic residues" evidence="1">
    <location>
        <begin position="668"/>
        <end position="685"/>
    </location>
</feature>
<dbReference type="Proteomes" id="UP000078113">
    <property type="component" value="Unassembled WGS sequence"/>
</dbReference>
<feature type="region of interest" description="Disordered" evidence="1">
    <location>
        <begin position="1201"/>
        <end position="1273"/>
    </location>
</feature>
<feature type="compositionally biased region" description="Basic residues" evidence="1">
    <location>
        <begin position="88"/>
        <end position="102"/>
    </location>
</feature>
<feature type="compositionally biased region" description="Polar residues" evidence="1">
    <location>
        <begin position="826"/>
        <end position="847"/>
    </location>
</feature>
<proteinExistence type="predicted"/>
<name>A0A8X7ND79_9BASI</name>
<feature type="region of interest" description="Disordered" evidence="1">
    <location>
        <begin position="607"/>
        <end position="847"/>
    </location>
</feature>
<feature type="compositionally biased region" description="Acidic residues" evidence="1">
    <location>
        <begin position="1234"/>
        <end position="1254"/>
    </location>
</feature>
<feature type="compositionally biased region" description="Polar residues" evidence="1">
    <location>
        <begin position="878"/>
        <end position="888"/>
    </location>
</feature>
<feature type="region of interest" description="Disordered" evidence="1">
    <location>
        <begin position="476"/>
        <end position="536"/>
    </location>
</feature>
<protein>
    <recommendedName>
        <fullName evidence="4">C2 NT-type domain-containing protein</fullName>
    </recommendedName>
</protein>
<feature type="compositionally biased region" description="Low complexity" evidence="1">
    <location>
        <begin position="103"/>
        <end position="123"/>
    </location>
</feature>
<feature type="region of interest" description="Disordered" evidence="1">
    <location>
        <begin position="862"/>
        <end position="895"/>
    </location>
</feature>
<feature type="region of interest" description="Disordered" evidence="1">
    <location>
        <begin position="145"/>
        <end position="224"/>
    </location>
</feature>
<feature type="compositionally biased region" description="Low complexity" evidence="1">
    <location>
        <begin position="942"/>
        <end position="966"/>
    </location>
</feature>
<feature type="compositionally biased region" description="Low complexity" evidence="1">
    <location>
        <begin position="145"/>
        <end position="177"/>
    </location>
</feature>
<dbReference type="AlphaFoldDB" id="A0A8X7ND79"/>
<keyword evidence="3" id="KW-1185">Reference proteome</keyword>
<dbReference type="InterPro" id="IPR039931">
    <property type="entry name" value="EEIG1/2-like"/>
</dbReference>
<feature type="compositionally biased region" description="Polar residues" evidence="1">
    <location>
        <begin position="508"/>
        <end position="521"/>
    </location>
</feature>
<feature type="compositionally biased region" description="Low complexity" evidence="1">
    <location>
        <begin position="727"/>
        <end position="752"/>
    </location>
</feature>
<feature type="compositionally biased region" description="Basic and acidic residues" evidence="1">
    <location>
        <begin position="498"/>
        <end position="507"/>
    </location>
</feature>
<feature type="compositionally biased region" description="Basic and acidic residues" evidence="1">
    <location>
        <begin position="810"/>
        <end position="825"/>
    </location>
</feature>
<feature type="region of interest" description="Disordered" evidence="1">
    <location>
        <begin position="942"/>
        <end position="998"/>
    </location>
</feature>
<feature type="region of interest" description="Disordered" evidence="1">
    <location>
        <begin position="910"/>
        <end position="930"/>
    </location>
</feature>
<evidence type="ECO:0000256" key="1">
    <source>
        <dbReference type="SAM" id="MobiDB-lite"/>
    </source>
</evidence>
<feature type="region of interest" description="Disordered" evidence="1">
    <location>
        <begin position="1042"/>
        <end position="1073"/>
    </location>
</feature>
<feature type="compositionally biased region" description="Polar residues" evidence="1">
    <location>
        <begin position="607"/>
        <end position="620"/>
    </location>
</feature>
<accession>A0A8X7ND79</accession>
<dbReference type="EMBL" id="LWDG02000062">
    <property type="protein sequence ID" value="KAE8270135.1"/>
    <property type="molecule type" value="Genomic_DNA"/>
</dbReference>
<comment type="caution">
    <text evidence="2">The sequence shown here is derived from an EMBL/GenBank/DDBJ whole genome shotgun (WGS) entry which is preliminary data.</text>
</comment>
<feature type="region of interest" description="Disordered" evidence="1">
    <location>
        <begin position="83"/>
        <end position="131"/>
    </location>
</feature>
<feature type="compositionally biased region" description="Low complexity" evidence="1">
    <location>
        <begin position="794"/>
        <end position="804"/>
    </location>
</feature>